<keyword evidence="2" id="KW-1185">Reference proteome</keyword>
<dbReference type="EMBL" id="CP042913">
    <property type="protein sequence ID" value="QEG37087.1"/>
    <property type="molecule type" value="Genomic_DNA"/>
</dbReference>
<organism evidence="1 2">
    <name type="scientific">Bythopirellula goksoeyrii</name>
    <dbReference type="NCBI Taxonomy" id="1400387"/>
    <lineage>
        <taxon>Bacteria</taxon>
        <taxon>Pseudomonadati</taxon>
        <taxon>Planctomycetota</taxon>
        <taxon>Planctomycetia</taxon>
        <taxon>Pirellulales</taxon>
        <taxon>Lacipirellulaceae</taxon>
        <taxon>Bythopirellula</taxon>
    </lineage>
</organism>
<dbReference type="Proteomes" id="UP000323917">
    <property type="component" value="Chromosome"/>
</dbReference>
<reference evidence="1 2" key="1">
    <citation type="submission" date="2019-08" db="EMBL/GenBank/DDBJ databases">
        <title>Deep-cultivation of Planctomycetes and their phenomic and genomic characterization uncovers novel biology.</title>
        <authorList>
            <person name="Wiegand S."/>
            <person name="Jogler M."/>
            <person name="Boedeker C."/>
            <person name="Pinto D."/>
            <person name="Vollmers J."/>
            <person name="Rivas-Marin E."/>
            <person name="Kohn T."/>
            <person name="Peeters S.H."/>
            <person name="Heuer A."/>
            <person name="Rast P."/>
            <person name="Oberbeckmann S."/>
            <person name="Bunk B."/>
            <person name="Jeske O."/>
            <person name="Meyerdierks A."/>
            <person name="Storesund J.E."/>
            <person name="Kallscheuer N."/>
            <person name="Luecker S."/>
            <person name="Lage O.M."/>
            <person name="Pohl T."/>
            <person name="Merkel B.J."/>
            <person name="Hornburger P."/>
            <person name="Mueller R.-W."/>
            <person name="Bruemmer F."/>
            <person name="Labrenz M."/>
            <person name="Spormann A.M."/>
            <person name="Op den Camp H."/>
            <person name="Overmann J."/>
            <person name="Amann R."/>
            <person name="Jetten M.S.M."/>
            <person name="Mascher T."/>
            <person name="Medema M.H."/>
            <person name="Devos D.P."/>
            <person name="Kaster A.-K."/>
            <person name="Ovreas L."/>
            <person name="Rohde M."/>
            <person name="Galperin M.Y."/>
            <person name="Jogler C."/>
        </authorList>
    </citation>
    <scope>NUCLEOTIDE SEQUENCE [LARGE SCALE GENOMIC DNA]</scope>
    <source>
        <strain evidence="1 2">Pr1d</strain>
    </source>
</reference>
<name>A0A5B9QDE4_9BACT</name>
<protein>
    <submittedName>
        <fullName evidence="1">Uncharacterized protein</fullName>
    </submittedName>
</protein>
<accession>A0A5B9QDE4</accession>
<dbReference type="AlphaFoldDB" id="A0A5B9QDE4"/>
<evidence type="ECO:0000313" key="2">
    <source>
        <dbReference type="Proteomes" id="UP000323917"/>
    </source>
</evidence>
<gene>
    <name evidence="1" type="ORF">Pr1d_44270</name>
</gene>
<dbReference type="KEGG" id="bgok:Pr1d_44270"/>
<evidence type="ECO:0000313" key="1">
    <source>
        <dbReference type="EMBL" id="QEG37087.1"/>
    </source>
</evidence>
<proteinExistence type="predicted"/>
<sequence length="56" mass="6023">MTLYDIYYAIGGSGITTRHAGKSFAPPARKFCVCLHFIQQGDLGATVDALFGQSVQ</sequence>